<feature type="domain" description="DUF4350" evidence="2">
    <location>
        <begin position="73"/>
        <end position="228"/>
    </location>
</feature>
<proteinExistence type="predicted"/>
<dbReference type="STRING" id="266128.ABB25_06355"/>
<dbReference type="InterPro" id="IPR025646">
    <property type="entry name" value="DUF4350"/>
</dbReference>
<gene>
    <name evidence="3" type="ORF">ABB25_06355</name>
</gene>
<dbReference type="PATRIC" id="fig|266128.3.peg.135"/>
<organism evidence="3 4">
    <name type="scientific">Stenotrophomonas koreensis</name>
    <dbReference type="NCBI Taxonomy" id="266128"/>
    <lineage>
        <taxon>Bacteria</taxon>
        <taxon>Pseudomonadati</taxon>
        <taxon>Pseudomonadota</taxon>
        <taxon>Gammaproteobacteria</taxon>
        <taxon>Lysobacterales</taxon>
        <taxon>Lysobacteraceae</taxon>
        <taxon>Stenotrophomonas</taxon>
    </lineage>
</organism>
<evidence type="ECO:0000313" key="4">
    <source>
        <dbReference type="Proteomes" id="UP000051254"/>
    </source>
</evidence>
<keyword evidence="4" id="KW-1185">Reference proteome</keyword>
<sequence length="371" mass="41213">MSNRLITVLSALVLLAAGLLAWYVSTLEKRTVHYVTPARNAAAYNPLFVLQQALQELDYPASSHRYFGAIQAPLMPGDTVVMLADGRQLNSRQARQLAEAVEQGLHLVALQPGGRRKQAAIDPGRLLRQLGFQANPDCEQDDCDQRLLPPDGASVEQHDRRQLSVRLGHGRVDLFTSLDFLRTGKVLPGREQTGINGFASDGLASADNQNKAWQLLAPNLGRGHVYLVYDQRHDRWWMRLLRDGVMTWLPLALLLAGWLWARSQRLGPLLPDPEPERRSLREHIIASAHHLWRNGRGLSLYDQALAALHARIASRAPALAGLQGIALEQALAQRTGIDARQLASALRRPPAHDKTALAQRITVLMETRNLL</sequence>
<dbReference type="AlphaFoldDB" id="A0A0R0BXD9"/>
<dbReference type="EMBL" id="LDJH01000011">
    <property type="protein sequence ID" value="KRG58279.1"/>
    <property type="molecule type" value="Genomic_DNA"/>
</dbReference>
<dbReference type="Pfam" id="PF14258">
    <property type="entry name" value="DUF4350"/>
    <property type="match status" value="1"/>
</dbReference>
<dbReference type="OrthoDB" id="6638317at2"/>
<name>A0A0R0BXD9_9GAMM</name>
<accession>A0A0R0BXD9</accession>
<keyword evidence="1" id="KW-1133">Transmembrane helix</keyword>
<dbReference type="Proteomes" id="UP000051254">
    <property type="component" value="Unassembled WGS sequence"/>
</dbReference>
<dbReference type="RefSeq" id="WP_057665074.1">
    <property type="nucleotide sequence ID" value="NZ_LDJH01000011.1"/>
</dbReference>
<evidence type="ECO:0000313" key="3">
    <source>
        <dbReference type="EMBL" id="KRG58279.1"/>
    </source>
</evidence>
<feature type="transmembrane region" description="Helical" evidence="1">
    <location>
        <begin position="245"/>
        <end position="261"/>
    </location>
</feature>
<keyword evidence="1" id="KW-0812">Transmembrane</keyword>
<comment type="caution">
    <text evidence="3">The sequence shown here is derived from an EMBL/GenBank/DDBJ whole genome shotgun (WGS) entry which is preliminary data.</text>
</comment>
<protein>
    <recommendedName>
        <fullName evidence="2">DUF4350 domain-containing protein</fullName>
    </recommendedName>
</protein>
<reference evidence="3 4" key="1">
    <citation type="submission" date="2015-05" db="EMBL/GenBank/DDBJ databases">
        <title>Genome sequencing and analysis of members of genus Stenotrophomonas.</title>
        <authorList>
            <person name="Patil P.P."/>
            <person name="Midha S."/>
            <person name="Patil P.B."/>
        </authorList>
    </citation>
    <scope>NUCLEOTIDE SEQUENCE [LARGE SCALE GENOMIC DNA]</scope>
    <source>
        <strain evidence="3 4">DSM 17805</strain>
    </source>
</reference>
<keyword evidence="1" id="KW-0472">Membrane</keyword>
<evidence type="ECO:0000256" key="1">
    <source>
        <dbReference type="SAM" id="Phobius"/>
    </source>
</evidence>
<evidence type="ECO:0000259" key="2">
    <source>
        <dbReference type="Pfam" id="PF14258"/>
    </source>
</evidence>